<comment type="catalytic activity">
    <reaction evidence="1">
        <text>ATP + protein L-histidine = ADP + protein N-phospho-L-histidine.</text>
        <dbReference type="EC" id="2.7.13.3"/>
    </reaction>
</comment>
<dbReference type="Pfam" id="PF02518">
    <property type="entry name" value="HATPase_c"/>
    <property type="match status" value="1"/>
</dbReference>
<dbReference type="CDD" id="cd00075">
    <property type="entry name" value="HATPase"/>
    <property type="match status" value="1"/>
</dbReference>
<dbReference type="InterPro" id="IPR035965">
    <property type="entry name" value="PAS-like_dom_sf"/>
</dbReference>
<dbReference type="InterPro" id="IPR004358">
    <property type="entry name" value="Sig_transdc_His_kin-like_C"/>
</dbReference>
<evidence type="ECO:0000313" key="7">
    <source>
        <dbReference type="Proteomes" id="UP000199206"/>
    </source>
</evidence>
<dbReference type="GO" id="GO:0009927">
    <property type="term" value="F:histidine phosphotransfer kinase activity"/>
    <property type="evidence" value="ECO:0007669"/>
    <property type="project" value="TreeGrafter"/>
</dbReference>
<evidence type="ECO:0000313" key="6">
    <source>
        <dbReference type="EMBL" id="SEN21204.1"/>
    </source>
</evidence>
<reference evidence="7" key="1">
    <citation type="submission" date="2016-10" db="EMBL/GenBank/DDBJ databases">
        <authorList>
            <person name="Varghese N."/>
            <person name="Submissions S."/>
        </authorList>
    </citation>
    <scope>NUCLEOTIDE SEQUENCE [LARGE SCALE GENOMIC DNA]</scope>
    <source>
        <strain evidence="7">S6-262</strain>
    </source>
</reference>
<dbReference type="SUPFAM" id="SSF47384">
    <property type="entry name" value="Homodimeric domain of signal transducing histidine kinase"/>
    <property type="match status" value="1"/>
</dbReference>
<dbReference type="Gene3D" id="1.10.287.130">
    <property type="match status" value="1"/>
</dbReference>
<dbReference type="SUPFAM" id="SSF55874">
    <property type="entry name" value="ATPase domain of HSP90 chaperone/DNA topoisomerase II/histidine kinase"/>
    <property type="match status" value="1"/>
</dbReference>
<dbReference type="OrthoDB" id="7933832at2"/>
<dbReference type="InterPro" id="IPR036890">
    <property type="entry name" value="HATPase_C_sf"/>
</dbReference>
<name>A0A1H8EQ02_9SPHN</name>
<sequence length="439" mass="46631">MTVSHATVDEVGRLVAADEALLTLNERAGGVLGQPFALAPLAGVARLARRLGVIVSRSVRVAEGESDLELWVRAQPEAGQVRLAVSGWRAQQPWPGPSGTTMPDVDAWRWEADGALRLTHLSAELAAREGVRLEEVLGKPLTVLFTLEPDAEGQLPLVDALSRREPLHGQRVRLRGFSGRAAVLNARTRHDASGAFCGFSGTIGEVDDRPASADPALPEAFTQGLDRALRRPLTRIVANADSINAEAEGPIARDYADYAADIAGAGRHLLSLIDDLVDLQAIERPDFTLESEPLDLADLARRAAGLLSVRADDAGVIVDRPSVEATLPARGAFRRVLQILVNLIGNAVRYAPHGSHVSIALASDGPMQTVSIVDTGPGIAAEDASRIFDKFTRLDPAEAGGSGLGLYIARTLARAMGGDLTVESEPDRGARFTLALPRE</sequence>
<dbReference type="InterPro" id="IPR003594">
    <property type="entry name" value="HATPase_dom"/>
</dbReference>
<keyword evidence="4 6" id="KW-0418">Kinase</keyword>
<dbReference type="Proteomes" id="UP000199206">
    <property type="component" value="Unassembled WGS sequence"/>
</dbReference>
<dbReference type="EMBL" id="FOCF01000005">
    <property type="protein sequence ID" value="SEN21204.1"/>
    <property type="molecule type" value="Genomic_DNA"/>
</dbReference>
<accession>A0A1H8EQ02</accession>
<dbReference type="GO" id="GO:0005886">
    <property type="term" value="C:plasma membrane"/>
    <property type="evidence" value="ECO:0007669"/>
    <property type="project" value="TreeGrafter"/>
</dbReference>
<evidence type="ECO:0000256" key="4">
    <source>
        <dbReference type="ARBA" id="ARBA00022777"/>
    </source>
</evidence>
<dbReference type="GO" id="GO:0000155">
    <property type="term" value="F:phosphorelay sensor kinase activity"/>
    <property type="evidence" value="ECO:0007669"/>
    <property type="project" value="InterPro"/>
</dbReference>
<dbReference type="RefSeq" id="WP_093665798.1">
    <property type="nucleotide sequence ID" value="NZ_FOCF01000005.1"/>
</dbReference>
<dbReference type="AlphaFoldDB" id="A0A1H8EQ02"/>
<dbReference type="SUPFAM" id="SSF55785">
    <property type="entry name" value="PYP-like sensor domain (PAS domain)"/>
    <property type="match status" value="1"/>
</dbReference>
<dbReference type="PANTHER" id="PTHR43047:SF72">
    <property type="entry name" value="OSMOSENSING HISTIDINE PROTEIN KINASE SLN1"/>
    <property type="match status" value="1"/>
</dbReference>
<gene>
    <name evidence="6" type="ORF">SAMN05192583_2250</name>
</gene>
<evidence type="ECO:0000259" key="5">
    <source>
        <dbReference type="PROSITE" id="PS50109"/>
    </source>
</evidence>
<dbReference type="PRINTS" id="PR00344">
    <property type="entry name" value="BCTRLSENSOR"/>
</dbReference>
<evidence type="ECO:0000256" key="2">
    <source>
        <dbReference type="ARBA" id="ARBA00012438"/>
    </source>
</evidence>
<proteinExistence type="predicted"/>
<dbReference type="InterPro" id="IPR005467">
    <property type="entry name" value="His_kinase_dom"/>
</dbReference>
<evidence type="ECO:0000256" key="1">
    <source>
        <dbReference type="ARBA" id="ARBA00000085"/>
    </source>
</evidence>
<organism evidence="6 7">
    <name type="scientific">Sphingomonas gellani</name>
    <dbReference type="NCBI Taxonomy" id="1166340"/>
    <lineage>
        <taxon>Bacteria</taxon>
        <taxon>Pseudomonadati</taxon>
        <taxon>Pseudomonadota</taxon>
        <taxon>Alphaproteobacteria</taxon>
        <taxon>Sphingomonadales</taxon>
        <taxon>Sphingomonadaceae</taxon>
        <taxon>Sphingomonas</taxon>
    </lineage>
</organism>
<dbReference type="SMART" id="SM00387">
    <property type="entry name" value="HATPase_c"/>
    <property type="match status" value="1"/>
</dbReference>
<feature type="domain" description="Histidine kinase" evidence="5">
    <location>
        <begin position="224"/>
        <end position="439"/>
    </location>
</feature>
<dbReference type="PANTHER" id="PTHR43047">
    <property type="entry name" value="TWO-COMPONENT HISTIDINE PROTEIN KINASE"/>
    <property type="match status" value="1"/>
</dbReference>
<keyword evidence="7" id="KW-1185">Reference proteome</keyword>
<keyword evidence="3" id="KW-0808">Transferase</keyword>
<evidence type="ECO:0000256" key="3">
    <source>
        <dbReference type="ARBA" id="ARBA00022679"/>
    </source>
</evidence>
<dbReference type="PROSITE" id="PS50109">
    <property type="entry name" value="HIS_KIN"/>
    <property type="match status" value="1"/>
</dbReference>
<dbReference type="InterPro" id="IPR036097">
    <property type="entry name" value="HisK_dim/P_sf"/>
</dbReference>
<dbReference type="STRING" id="1166340.SAMN05192583_2250"/>
<protein>
    <recommendedName>
        <fullName evidence="2">histidine kinase</fullName>
        <ecNumber evidence="2">2.7.13.3</ecNumber>
    </recommendedName>
</protein>
<dbReference type="EC" id="2.7.13.3" evidence="2"/>
<dbReference type="Gene3D" id="3.30.565.10">
    <property type="entry name" value="Histidine kinase-like ATPase, C-terminal domain"/>
    <property type="match status" value="1"/>
</dbReference>